<dbReference type="PRINTS" id="PR00621">
    <property type="entry name" value="HISTONEH2B"/>
</dbReference>
<evidence type="ECO:0000313" key="5">
    <source>
        <dbReference type="EMBL" id="KAG6468106.1"/>
    </source>
</evidence>
<evidence type="ECO:0000256" key="1">
    <source>
        <dbReference type="ARBA" id="ARBA00002001"/>
    </source>
</evidence>
<dbReference type="FunFam" id="1.10.20.10:FF:000043">
    <property type="entry name" value="Histone H2B"/>
    <property type="match status" value="1"/>
</dbReference>
<comment type="caution">
    <text evidence="5">The sequence shown here is derived from an EMBL/GenBank/DDBJ whole genome shotgun (WGS) entry which is preliminary data.</text>
</comment>
<dbReference type="Pfam" id="PF00125">
    <property type="entry name" value="Histone"/>
    <property type="match status" value="1"/>
</dbReference>
<evidence type="ECO:0000259" key="4">
    <source>
        <dbReference type="Pfam" id="PF00125"/>
    </source>
</evidence>
<dbReference type="Gene3D" id="1.10.20.10">
    <property type="entry name" value="Histone, subunit A"/>
    <property type="match status" value="1"/>
</dbReference>
<dbReference type="SUPFAM" id="SSF47113">
    <property type="entry name" value="Histone-fold"/>
    <property type="match status" value="1"/>
</dbReference>
<sequence>MSEVFQNHEKRNAKKKGSGTYKIWILKVLKQAHQDIGIFSKAMSMINSFINAIIEKLVQEASYLACYNKKSTITSHEIQTSIRLVLPKELAKHGVLEATKAMIKFTSC</sequence>
<dbReference type="GO" id="GO:0003677">
    <property type="term" value="F:DNA binding"/>
    <property type="evidence" value="ECO:0007669"/>
    <property type="project" value="InterPro"/>
</dbReference>
<dbReference type="InterPro" id="IPR000558">
    <property type="entry name" value="Histone_H2B"/>
</dbReference>
<reference evidence="5 6" key="1">
    <citation type="submission" date="2020-08" db="EMBL/GenBank/DDBJ databases">
        <title>Plant Genome Project.</title>
        <authorList>
            <person name="Zhang R.-G."/>
        </authorList>
    </citation>
    <scope>NUCLEOTIDE SEQUENCE [LARGE SCALE GENOMIC DNA]</scope>
    <source>
        <tissue evidence="5">Rhizome</tissue>
    </source>
</reference>
<dbReference type="GO" id="GO:0000786">
    <property type="term" value="C:nucleosome"/>
    <property type="evidence" value="ECO:0007669"/>
    <property type="project" value="InterPro"/>
</dbReference>
<name>A0A8J5ENU7_ZINOF</name>
<dbReference type="PANTHER" id="PTHR23428">
    <property type="entry name" value="HISTONE H2B"/>
    <property type="match status" value="1"/>
</dbReference>
<keyword evidence="6" id="KW-1185">Reference proteome</keyword>
<evidence type="ECO:0000256" key="2">
    <source>
        <dbReference type="ARBA" id="ARBA00006846"/>
    </source>
</evidence>
<dbReference type="AlphaFoldDB" id="A0A8J5ENU7"/>
<dbReference type="InterPro" id="IPR007125">
    <property type="entry name" value="H2A/H2B/H3"/>
</dbReference>
<comment type="similarity">
    <text evidence="2">Belongs to the histone H2B family.</text>
</comment>
<dbReference type="EMBL" id="JACMSC010000022">
    <property type="protein sequence ID" value="KAG6468106.1"/>
    <property type="molecule type" value="Genomic_DNA"/>
</dbReference>
<dbReference type="InterPro" id="IPR009072">
    <property type="entry name" value="Histone-fold"/>
</dbReference>
<dbReference type="SMART" id="SM00427">
    <property type="entry name" value="H2B"/>
    <property type="match status" value="1"/>
</dbReference>
<dbReference type="GO" id="GO:0030527">
    <property type="term" value="F:structural constituent of chromatin"/>
    <property type="evidence" value="ECO:0007669"/>
    <property type="project" value="InterPro"/>
</dbReference>
<evidence type="ECO:0000256" key="3">
    <source>
        <dbReference type="ARBA" id="ARBA00011538"/>
    </source>
</evidence>
<comment type="subunit">
    <text evidence="3">The nucleosome is a histone octamer containing two molecules each of H2A, H2B, H3 and H4 assembled in one H3-H4 heterotetramer and two H2A-H2B heterodimers. The octamer wraps approximately 147 bp of DNA.</text>
</comment>
<feature type="domain" description="Core Histone H2A/H2B/H3" evidence="4">
    <location>
        <begin position="6"/>
        <end position="84"/>
    </location>
</feature>
<dbReference type="GO" id="GO:0046982">
    <property type="term" value="F:protein heterodimerization activity"/>
    <property type="evidence" value="ECO:0007669"/>
    <property type="project" value="InterPro"/>
</dbReference>
<gene>
    <name evidence="5" type="ORF">ZIOFF_072674</name>
</gene>
<proteinExistence type="inferred from homology"/>
<dbReference type="CDD" id="cd22910">
    <property type="entry name" value="HFD_H2B"/>
    <property type="match status" value="1"/>
</dbReference>
<comment type="function">
    <text evidence="1">Core component of nucleosome. Nucleosomes wrap and compact DNA into chromatin, limiting DNA accessibility to the cellular machineries which require DNA as a template. Histones thereby play a central role in transcription regulation, DNA repair, DNA replication and chromosomal stability. DNA accessibility is regulated via a complex set of post-translational modifications of histones, also called histone code, and nucleosome remodeling.</text>
</comment>
<dbReference type="GO" id="GO:0005634">
    <property type="term" value="C:nucleus"/>
    <property type="evidence" value="ECO:0007669"/>
    <property type="project" value="UniProtKB-ARBA"/>
</dbReference>
<protein>
    <recommendedName>
        <fullName evidence="4">Core Histone H2A/H2B/H3 domain-containing protein</fullName>
    </recommendedName>
</protein>
<organism evidence="5 6">
    <name type="scientific">Zingiber officinale</name>
    <name type="common">Ginger</name>
    <name type="synonym">Amomum zingiber</name>
    <dbReference type="NCBI Taxonomy" id="94328"/>
    <lineage>
        <taxon>Eukaryota</taxon>
        <taxon>Viridiplantae</taxon>
        <taxon>Streptophyta</taxon>
        <taxon>Embryophyta</taxon>
        <taxon>Tracheophyta</taxon>
        <taxon>Spermatophyta</taxon>
        <taxon>Magnoliopsida</taxon>
        <taxon>Liliopsida</taxon>
        <taxon>Zingiberales</taxon>
        <taxon>Zingiberaceae</taxon>
        <taxon>Zingiber</taxon>
    </lineage>
</organism>
<evidence type="ECO:0000313" key="6">
    <source>
        <dbReference type="Proteomes" id="UP000734854"/>
    </source>
</evidence>
<dbReference type="Proteomes" id="UP000734854">
    <property type="component" value="Unassembled WGS sequence"/>
</dbReference>
<accession>A0A8J5ENU7</accession>